<dbReference type="InterPro" id="IPR054637">
    <property type="entry name" value="Asr1405_Asl0597-like"/>
</dbReference>
<dbReference type="NCBIfam" id="NF045598">
    <property type="entry name" value="asr1405_asl0597"/>
    <property type="match status" value="1"/>
</dbReference>
<dbReference type="EMBL" id="DSRU01000036">
    <property type="protein sequence ID" value="HFM96602.1"/>
    <property type="molecule type" value="Genomic_DNA"/>
</dbReference>
<accession>A0A7C3KDF4</accession>
<comment type="caution">
    <text evidence="1">The sequence shown here is derived from an EMBL/GenBank/DDBJ whole genome shotgun (WGS) entry which is preliminary data.</text>
</comment>
<dbReference type="AlphaFoldDB" id="A0A7C3KDF4"/>
<organism evidence="1">
    <name type="scientific">Oscillatoriales cyanobacterium SpSt-418</name>
    <dbReference type="NCBI Taxonomy" id="2282169"/>
    <lineage>
        <taxon>Bacteria</taxon>
        <taxon>Bacillati</taxon>
        <taxon>Cyanobacteriota</taxon>
        <taxon>Cyanophyceae</taxon>
        <taxon>Oscillatoriophycideae</taxon>
        <taxon>Oscillatoriales</taxon>
    </lineage>
</organism>
<reference evidence="1" key="1">
    <citation type="journal article" date="2020" name="mSystems">
        <title>Genome- and Community-Level Interaction Insights into Carbon Utilization and Element Cycling Functions of Hydrothermarchaeota in Hydrothermal Sediment.</title>
        <authorList>
            <person name="Zhou Z."/>
            <person name="Liu Y."/>
            <person name="Xu W."/>
            <person name="Pan J."/>
            <person name="Luo Z.H."/>
            <person name="Li M."/>
        </authorList>
    </citation>
    <scope>NUCLEOTIDE SEQUENCE [LARGE SCALE GENOMIC DNA]</scope>
    <source>
        <strain evidence="1">SpSt-418</strain>
    </source>
</reference>
<protein>
    <submittedName>
        <fullName evidence="1">Uncharacterized protein</fullName>
    </submittedName>
</protein>
<gene>
    <name evidence="1" type="ORF">ENR64_02325</name>
</gene>
<name>A0A7C3KDF4_9CYAN</name>
<sequence>MNPSDATITSQILTISRSDRWLLSRRLEELHIPCTCHTDGTFSVEVATPLQLLQFWSVLQQMKASRSDLLDWLERCWQIRQ</sequence>
<evidence type="ECO:0000313" key="1">
    <source>
        <dbReference type="EMBL" id="HFM96602.1"/>
    </source>
</evidence>
<proteinExistence type="predicted"/>